<feature type="chain" id="PRO_5031330146" evidence="10">
    <location>
        <begin position="25"/>
        <end position="366"/>
    </location>
</feature>
<organism evidence="12 13">
    <name type="scientific">Pacificispira spongiicola</name>
    <dbReference type="NCBI Taxonomy" id="2729598"/>
    <lineage>
        <taxon>Bacteria</taxon>
        <taxon>Pseudomonadati</taxon>
        <taxon>Pseudomonadota</taxon>
        <taxon>Alphaproteobacteria</taxon>
        <taxon>Rhodospirillales</taxon>
        <taxon>Rhodospirillaceae</taxon>
        <taxon>Pacificispira</taxon>
    </lineage>
</organism>
<dbReference type="Pfam" id="PF00034">
    <property type="entry name" value="Cytochrom_C"/>
    <property type="match status" value="2"/>
</dbReference>
<comment type="caution">
    <text evidence="12">The sequence shown here is derived from an EMBL/GenBank/DDBJ whole genome shotgun (WGS) entry which is preliminary data.</text>
</comment>
<evidence type="ECO:0000256" key="10">
    <source>
        <dbReference type="SAM" id="SignalP"/>
    </source>
</evidence>
<evidence type="ECO:0000256" key="6">
    <source>
        <dbReference type="ARBA" id="ARBA00022982"/>
    </source>
</evidence>
<gene>
    <name evidence="12" type="ORF">HH303_17375</name>
</gene>
<comment type="function">
    <text evidence="1">Cytochrome c2 is found mainly in purple, non-sulfur, photosynthetic bacteria where it functions as the electron donor to the oxidized bacteriochlorophyll in the photophosphorylation pathway. However, it may also have a role in the respiratory chain and is found in some non-photosynthetic bacteria.</text>
</comment>
<evidence type="ECO:0000256" key="4">
    <source>
        <dbReference type="ARBA" id="ARBA00022617"/>
    </source>
</evidence>
<feature type="domain" description="Cytochrome c" evidence="11">
    <location>
        <begin position="200"/>
        <end position="288"/>
    </location>
</feature>
<dbReference type="Gene3D" id="1.10.760.10">
    <property type="entry name" value="Cytochrome c-like domain"/>
    <property type="match status" value="2"/>
</dbReference>
<evidence type="ECO:0000259" key="11">
    <source>
        <dbReference type="PROSITE" id="PS51007"/>
    </source>
</evidence>
<feature type="domain" description="Cytochrome c" evidence="11">
    <location>
        <begin position="26"/>
        <end position="129"/>
    </location>
</feature>
<keyword evidence="10" id="KW-0732">Signal</keyword>
<dbReference type="InterPro" id="IPR036909">
    <property type="entry name" value="Cyt_c-like_dom_sf"/>
</dbReference>
<dbReference type="AlphaFoldDB" id="A0A7Y0HFW3"/>
<keyword evidence="4 8" id="KW-0349">Heme</keyword>
<reference evidence="12 13" key="1">
    <citation type="submission" date="2020-04" db="EMBL/GenBank/DDBJ databases">
        <title>Rhodospirillaceae bacterium KN72 isolated from deep sea.</title>
        <authorList>
            <person name="Zhang D.-C."/>
        </authorList>
    </citation>
    <scope>NUCLEOTIDE SEQUENCE [LARGE SCALE GENOMIC DNA]</scope>
    <source>
        <strain evidence="12 13">KN72</strain>
    </source>
</reference>
<evidence type="ECO:0000256" key="3">
    <source>
        <dbReference type="ARBA" id="ARBA00022531"/>
    </source>
</evidence>
<keyword evidence="13" id="KW-1185">Reference proteome</keyword>
<evidence type="ECO:0000256" key="9">
    <source>
        <dbReference type="SAM" id="MobiDB-lite"/>
    </source>
</evidence>
<dbReference type="GO" id="GO:0020037">
    <property type="term" value="F:heme binding"/>
    <property type="evidence" value="ECO:0007669"/>
    <property type="project" value="InterPro"/>
</dbReference>
<feature type="region of interest" description="Disordered" evidence="9">
    <location>
        <begin position="134"/>
        <end position="170"/>
    </location>
</feature>
<dbReference type="EMBL" id="JABBNT010000005">
    <property type="protein sequence ID" value="NMM46266.1"/>
    <property type="molecule type" value="Genomic_DNA"/>
</dbReference>
<name>A0A7Y0HFW3_9PROT</name>
<dbReference type="PRINTS" id="PR00604">
    <property type="entry name" value="CYTCHRMECIAB"/>
</dbReference>
<keyword evidence="2" id="KW-0813">Transport</keyword>
<dbReference type="GO" id="GO:0009055">
    <property type="term" value="F:electron transfer activity"/>
    <property type="evidence" value="ECO:0007669"/>
    <property type="project" value="InterPro"/>
</dbReference>
<keyword evidence="6" id="KW-0249">Electron transport</keyword>
<evidence type="ECO:0000256" key="1">
    <source>
        <dbReference type="ARBA" id="ARBA00003590"/>
    </source>
</evidence>
<evidence type="ECO:0000256" key="2">
    <source>
        <dbReference type="ARBA" id="ARBA00022448"/>
    </source>
</evidence>
<keyword evidence="7 8" id="KW-0408">Iron</keyword>
<evidence type="ECO:0000256" key="7">
    <source>
        <dbReference type="ARBA" id="ARBA00023004"/>
    </source>
</evidence>
<dbReference type="SUPFAM" id="SSF46626">
    <property type="entry name" value="Cytochrome c"/>
    <property type="match status" value="2"/>
</dbReference>
<evidence type="ECO:0000256" key="5">
    <source>
        <dbReference type="ARBA" id="ARBA00022723"/>
    </source>
</evidence>
<accession>A0A7Y0HFW3</accession>
<dbReference type="Proteomes" id="UP000539372">
    <property type="component" value="Unassembled WGS sequence"/>
</dbReference>
<dbReference type="GO" id="GO:0046872">
    <property type="term" value="F:metal ion binding"/>
    <property type="evidence" value="ECO:0007669"/>
    <property type="project" value="UniProtKB-KW"/>
</dbReference>
<dbReference type="RefSeq" id="WP_169626631.1">
    <property type="nucleotide sequence ID" value="NZ_JABBNT010000005.1"/>
</dbReference>
<evidence type="ECO:0000256" key="8">
    <source>
        <dbReference type="PROSITE-ProRule" id="PRU00433"/>
    </source>
</evidence>
<protein>
    <submittedName>
        <fullName evidence="12">C-type cytochrome</fullName>
    </submittedName>
</protein>
<feature type="compositionally biased region" description="Low complexity" evidence="9">
    <location>
        <begin position="139"/>
        <end position="157"/>
    </location>
</feature>
<dbReference type="InterPro" id="IPR002327">
    <property type="entry name" value="Cyt_c_1A/1B"/>
</dbReference>
<proteinExistence type="predicted"/>
<evidence type="ECO:0000313" key="13">
    <source>
        <dbReference type="Proteomes" id="UP000539372"/>
    </source>
</evidence>
<evidence type="ECO:0000313" key="12">
    <source>
        <dbReference type="EMBL" id="NMM46266.1"/>
    </source>
</evidence>
<dbReference type="GO" id="GO:0015979">
    <property type="term" value="P:photosynthesis"/>
    <property type="evidence" value="ECO:0007669"/>
    <property type="project" value="UniProtKB-KW"/>
</dbReference>
<dbReference type="InterPro" id="IPR009056">
    <property type="entry name" value="Cyt_c-like_dom"/>
</dbReference>
<feature type="signal peptide" evidence="10">
    <location>
        <begin position="1"/>
        <end position="24"/>
    </location>
</feature>
<sequence>MLKFPKSVLLATAAIAFSGGSVLASGDIDAGEKVFKKCMACHMVGDGAKHRVGPELNDVFGRVAGSLDDFKYSPAMKEAGAGGLVWGADTLATYLHKPKDMIPKTKMAFAGLKKEADIENVLAYLASFSAGADMDTAEPESTPTAEETAEQTAPTPALQNADYEPSTGPMGLGRVALPEEIAAWDIDIRPDGMGLPAGKGTVAEGEVVFTERCATCHGDFGEGRDRWPVLAGGQDTLTDERPEKTIGSYWPYLSTVYDYVRRAMPFGDARSLTNDEVYAITAYLLYLNDIVTDEAFELNSENFTDIHLPNEENFIADDRQEEPHWKADADPCMTDCKAEPAKITMRARVLDVTPDSDEGEGGGQVD</sequence>
<dbReference type="PROSITE" id="PS51007">
    <property type="entry name" value="CYTC"/>
    <property type="match status" value="2"/>
</dbReference>
<dbReference type="PANTHER" id="PTHR11961">
    <property type="entry name" value="CYTOCHROME C"/>
    <property type="match status" value="1"/>
</dbReference>
<keyword evidence="5 8" id="KW-0479">Metal-binding</keyword>
<keyword evidence="3" id="KW-0602">Photosynthesis</keyword>